<sequence>MEGEIAEIVYDLTALQQISYVEVAALVIAVYDHVQTFADEVDLIWRGPISPITVLYILNRYLGNTLFIVGAISKEYISLPRISLVTPRSLRQPALVVRYLTRSWGTMVSAWIVQGVMQLRVFAMYHGSKKIGILLGICFLAEIATSTVILWFNIGPENPFSLASVIVMNNGSCAVSGIRGNFIAKTYIPIICFEALLFGLAVRISAGDIVEVIRSGGVGRVNSLMKVLARDSLIYFLSNLILMIAVIIGWVGLPAIYSEGLAVPLINFVIAITNSRLVLGLRARRARSGVQVGDTGVGRGTRVLDEGISMLVLDIGCEPLKI</sequence>
<evidence type="ECO:0000313" key="2">
    <source>
        <dbReference type="Proteomes" id="UP000790709"/>
    </source>
</evidence>
<dbReference type="Proteomes" id="UP000790709">
    <property type="component" value="Unassembled WGS sequence"/>
</dbReference>
<name>A0ACB8AYP2_9AGAM</name>
<accession>A0ACB8AYP2</accession>
<comment type="caution">
    <text evidence="1">The sequence shown here is derived from an EMBL/GenBank/DDBJ whole genome shotgun (WGS) entry which is preliminary data.</text>
</comment>
<proteinExistence type="predicted"/>
<reference evidence="1" key="1">
    <citation type="journal article" date="2021" name="New Phytol.">
        <title>Evolutionary innovations through gain and loss of genes in the ectomycorrhizal Boletales.</title>
        <authorList>
            <person name="Wu G."/>
            <person name="Miyauchi S."/>
            <person name="Morin E."/>
            <person name="Kuo A."/>
            <person name="Drula E."/>
            <person name="Varga T."/>
            <person name="Kohler A."/>
            <person name="Feng B."/>
            <person name="Cao Y."/>
            <person name="Lipzen A."/>
            <person name="Daum C."/>
            <person name="Hundley H."/>
            <person name="Pangilinan J."/>
            <person name="Johnson J."/>
            <person name="Barry K."/>
            <person name="LaButti K."/>
            <person name="Ng V."/>
            <person name="Ahrendt S."/>
            <person name="Min B."/>
            <person name="Choi I.G."/>
            <person name="Park H."/>
            <person name="Plett J.M."/>
            <person name="Magnuson J."/>
            <person name="Spatafora J.W."/>
            <person name="Nagy L.G."/>
            <person name="Henrissat B."/>
            <person name="Grigoriev I.V."/>
            <person name="Yang Z.L."/>
            <person name="Xu J."/>
            <person name="Martin F.M."/>
        </authorList>
    </citation>
    <scope>NUCLEOTIDE SEQUENCE</scope>
    <source>
        <strain evidence="1">KUC20120723A-06</strain>
    </source>
</reference>
<evidence type="ECO:0000313" key="1">
    <source>
        <dbReference type="EMBL" id="KAH7917713.1"/>
    </source>
</evidence>
<dbReference type="EMBL" id="MU266959">
    <property type="protein sequence ID" value="KAH7917713.1"/>
    <property type="molecule type" value="Genomic_DNA"/>
</dbReference>
<gene>
    <name evidence="1" type="ORF">BV22DRAFT_1052242</name>
</gene>
<protein>
    <submittedName>
        <fullName evidence="1">Uncharacterized protein</fullName>
    </submittedName>
</protein>
<organism evidence="1 2">
    <name type="scientific">Leucogyrophana mollusca</name>
    <dbReference type="NCBI Taxonomy" id="85980"/>
    <lineage>
        <taxon>Eukaryota</taxon>
        <taxon>Fungi</taxon>
        <taxon>Dikarya</taxon>
        <taxon>Basidiomycota</taxon>
        <taxon>Agaricomycotina</taxon>
        <taxon>Agaricomycetes</taxon>
        <taxon>Agaricomycetidae</taxon>
        <taxon>Boletales</taxon>
        <taxon>Boletales incertae sedis</taxon>
        <taxon>Leucogyrophana</taxon>
    </lineage>
</organism>
<keyword evidence="2" id="KW-1185">Reference proteome</keyword>